<evidence type="ECO:0000256" key="3">
    <source>
        <dbReference type="ARBA" id="ARBA00012438"/>
    </source>
</evidence>
<proteinExistence type="predicted"/>
<feature type="transmembrane region" description="Helical" evidence="13">
    <location>
        <begin position="188"/>
        <end position="207"/>
    </location>
</feature>
<dbReference type="PATRIC" id="fig|128780.6.peg.3476"/>
<evidence type="ECO:0000256" key="13">
    <source>
        <dbReference type="SAM" id="Phobius"/>
    </source>
</evidence>
<comment type="subcellular location">
    <subcellularLocation>
        <location evidence="2">Membrane</location>
    </subcellularLocation>
</comment>
<feature type="domain" description="Histidine kinase" evidence="14">
    <location>
        <begin position="267"/>
        <end position="475"/>
    </location>
</feature>
<dbReference type="Pfam" id="PF02518">
    <property type="entry name" value="HATPase_c"/>
    <property type="match status" value="1"/>
</dbReference>
<dbReference type="PROSITE" id="PS50885">
    <property type="entry name" value="HAMP"/>
    <property type="match status" value="1"/>
</dbReference>
<evidence type="ECO:0000256" key="5">
    <source>
        <dbReference type="ARBA" id="ARBA00022679"/>
    </source>
</evidence>
<dbReference type="InterPro" id="IPR058619">
    <property type="entry name" value="PhoQ/CarS-like_HATPase"/>
</dbReference>
<evidence type="ECO:0000313" key="17">
    <source>
        <dbReference type="Proteomes" id="UP000061010"/>
    </source>
</evidence>
<accession>A0A0S1B3Y6</accession>
<dbReference type="InterPro" id="IPR003661">
    <property type="entry name" value="HisK_dim/P_dom"/>
</dbReference>
<keyword evidence="8 16" id="KW-0418">Kinase</keyword>
<keyword evidence="17" id="KW-1185">Reference proteome</keyword>
<dbReference type="EC" id="2.7.13.3" evidence="3"/>
<evidence type="ECO:0000256" key="4">
    <source>
        <dbReference type="ARBA" id="ARBA00022553"/>
    </source>
</evidence>
<evidence type="ECO:0000256" key="12">
    <source>
        <dbReference type="ARBA" id="ARBA00023136"/>
    </source>
</evidence>
<feature type="domain" description="HAMP" evidence="15">
    <location>
        <begin position="208"/>
        <end position="259"/>
    </location>
</feature>
<evidence type="ECO:0000313" key="16">
    <source>
        <dbReference type="EMBL" id="ALJ29772.1"/>
    </source>
</evidence>
<dbReference type="KEGG" id="sacz:AOT14_34340"/>
<keyword evidence="7" id="KW-0547">Nucleotide-binding</keyword>
<name>A0A0S1B3Y6_9GAMM</name>
<dbReference type="AlphaFoldDB" id="A0A0S1B3Y6"/>
<keyword evidence="9" id="KW-0067">ATP-binding</keyword>
<keyword evidence="11" id="KW-0902">Two-component regulatory system</keyword>
<dbReference type="Proteomes" id="UP000061010">
    <property type="component" value="Chromosome"/>
</dbReference>
<gene>
    <name evidence="16" type="ORF">AOT14_34340</name>
</gene>
<dbReference type="OrthoDB" id="9809567at2"/>
<dbReference type="InterPro" id="IPR005467">
    <property type="entry name" value="His_kinase_dom"/>
</dbReference>
<keyword evidence="12 13" id="KW-0472">Membrane</keyword>
<dbReference type="GO" id="GO:0000155">
    <property type="term" value="F:phosphorelay sensor kinase activity"/>
    <property type="evidence" value="ECO:0007669"/>
    <property type="project" value="InterPro"/>
</dbReference>
<evidence type="ECO:0000256" key="8">
    <source>
        <dbReference type="ARBA" id="ARBA00022777"/>
    </source>
</evidence>
<evidence type="ECO:0000259" key="14">
    <source>
        <dbReference type="PROSITE" id="PS50109"/>
    </source>
</evidence>
<evidence type="ECO:0000256" key="1">
    <source>
        <dbReference type="ARBA" id="ARBA00000085"/>
    </source>
</evidence>
<protein>
    <recommendedName>
        <fullName evidence="3">histidine kinase</fullName>
        <ecNumber evidence="3">2.7.13.3</ecNumber>
    </recommendedName>
</protein>
<evidence type="ECO:0000256" key="6">
    <source>
        <dbReference type="ARBA" id="ARBA00022692"/>
    </source>
</evidence>
<dbReference type="SUPFAM" id="SSF55874">
    <property type="entry name" value="ATPase domain of HSP90 chaperone/DNA topoisomerase II/histidine kinase"/>
    <property type="match status" value="1"/>
</dbReference>
<dbReference type="InterPro" id="IPR050428">
    <property type="entry name" value="TCS_sensor_his_kinase"/>
</dbReference>
<dbReference type="CDD" id="cd16954">
    <property type="entry name" value="HATPase_PhoQ-like"/>
    <property type="match status" value="1"/>
</dbReference>
<dbReference type="PANTHER" id="PTHR45436">
    <property type="entry name" value="SENSOR HISTIDINE KINASE YKOH"/>
    <property type="match status" value="1"/>
</dbReference>
<sequence length="475" mass="52739">MIYGRLWFFRRWRPRSLQARQLLAASIGLVAFLALAGYALDAAFAGTARANLSERLKNYATSYAAGIDFTRDRSLYIREQPPDPRFDVPGSGLYLQVVMPGHSGNSMSAEGPILPDVSARMLEPREETFEGPLPITQIDGTPGEVYRYGMGLVWGGDGSPESEFPYTIYVLEDSRALGKQLRVFRSAVWFWLGVTGLILLLLQTLVLQWSLRPLKCVINELTRVQRGERERMSEMHPRELEPLTDSINAFIESERENLERQRNTLADLAHSLKTPIAVLRTQLDSGAGDGALREELDVQLQRMNNLVSYQLARAASSGHKLFSAPVPIEASAEEIVRGLEKVYASKGVLCEFEIEPGVNFYGEPGDLQELLGNLLENAFKWARRRVLLTVRSIPSAPGRRAGLEMAVDDDGPGIAEDNIAKVLQRGVRGDERVQGHGIGLSIVQDLIKDYRGELQVKRSPELGGARFEVTLPPGL</sequence>
<evidence type="ECO:0000256" key="11">
    <source>
        <dbReference type="ARBA" id="ARBA00023012"/>
    </source>
</evidence>
<dbReference type="CDD" id="cd00082">
    <property type="entry name" value="HisKA"/>
    <property type="match status" value="1"/>
</dbReference>
<evidence type="ECO:0000256" key="9">
    <source>
        <dbReference type="ARBA" id="ARBA00022840"/>
    </source>
</evidence>
<dbReference type="PANTHER" id="PTHR45436:SF4">
    <property type="entry name" value="SENSOR PROTEIN PHOQ"/>
    <property type="match status" value="1"/>
</dbReference>
<organism evidence="16 17">
    <name type="scientific">Stenotrophomonas acidaminiphila</name>
    <dbReference type="NCBI Taxonomy" id="128780"/>
    <lineage>
        <taxon>Bacteria</taxon>
        <taxon>Pseudomonadati</taxon>
        <taxon>Pseudomonadota</taxon>
        <taxon>Gammaproteobacteria</taxon>
        <taxon>Lysobacterales</taxon>
        <taxon>Lysobacteraceae</taxon>
        <taxon>Stenotrophomonas</taxon>
    </lineage>
</organism>
<comment type="catalytic activity">
    <reaction evidence="1">
        <text>ATP + protein L-histidine = ADP + protein N-phospho-L-histidine.</text>
        <dbReference type="EC" id="2.7.13.3"/>
    </reaction>
</comment>
<dbReference type="GO" id="GO:0005886">
    <property type="term" value="C:plasma membrane"/>
    <property type="evidence" value="ECO:0007669"/>
    <property type="project" value="TreeGrafter"/>
</dbReference>
<dbReference type="InterPro" id="IPR004358">
    <property type="entry name" value="Sig_transdc_His_kin-like_C"/>
</dbReference>
<dbReference type="PRINTS" id="PR00344">
    <property type="entry name" value="BCTRLSENSOR"/>
</dbReference>
<keyword evidence="5" id="KW-0808">Transferase</keyword>
<keyword evidence="4" id="KW-0597">Phosphoprotein</keyword>
<dbReference type="SMART" id="SM00387">
    <property type="entry name" value="HATPase_c"/>
    <property type="match status" value="1"/>
</dbReference>
<dbReference type="InterPro" id="IPR036097">
    <property type="entry name" value="HisK_dim/P_sf"/>
</dbReference>
<dbReference type="Gene3D" id="3.30.565.10">
    <property type="entry name" value="Histidine kinase-like ATPase, C-terminal domain"/>
    <property type="match status" value="1"/>
</dbReference>
<dbReference type="InterPro" id="IPR036890">
    <property type="entry name" value="HATPase_C_sf"/>
</dbReference>
<evidence type="ECO:0000256" key="10">
    <source>
        <dbReference type="ARBA" id="ARBA00022989"/>
    </source>
</evidence>
<dbReference type="SUPFAM" id="SSF47384">
    <property type="entry name" value="Homodimeric domain of signal transducing histidine kinase"/>
    <property type="match status" value="1"/>
</dbReference>
<keyword evidence="6 13" id="KW-0812">Transmembrane</keyword>
<dbReference type="PROSITE" id="PS50109">
    <property type="entry name" value="HIS_KIN"/>
    <property type="match status" value="1"/>
</dbReference>
<evidence type="ECO:0000256" key="2">
    <source>
        <dbReference type="ARBA" id="ARBA00004370"/>
    </source>
</evidence>
<reference evidence="16 17" key="1">
    <citation type="journal article" date="2015" name="Genome Announc.">
        <title>Complete Genome Sequencing of Stenotrophomonas acidaminiphila ZAC14D2_NAIMI4_2, a Multidrug-Resistant Strain Isolated from Sediments of a Polluted River in Mexico, Uncovers New Antibiotic Resistance Genes and a Novel Class-II Lasso Peptide Biosynthesis Gene Cluster.</title>
        <authorList>
            <person name="Vinuesa P."/>
            <person name="Ochoa-Sanchez L.E."/>
        </authorList>
    </citation>
    <scope>NUCLEOTIDE SEQUENCE [LARGE SCALE GENOMIC DNA]</scope>
    <source>
        <strain evidence="16 17">ZAC14D2_NAIMI4_2</strain>
    </source>
</reference>
<dbReference type="EMBL" id="CP012900">
    <property type="protein sequence ID" value="ALJ29772.1"/>
    <property type="molecule type" value="Genomic_DNA"/>
</dbReference>
<dbReference type="InterPro" id="IPR003594">
    <property type="entry name" value="HATPase_dom"/>
</dbReference>
<dbReference type="InterPro" id="IPR003660">
    <property type="entry name" value="HAMP_dom"/>
</dbReference>
<keyword evidence="10 13" id="KW-1133">Transmembrane helix</keyword>
<dbReference type="GO" id="GO:0005524">
    <property type="term" value="F:ATP binding"/>
    <property type="evidence" value="ECO:0007669"/>
    <property type="project" value="UniProtKB-KW"/>
</dbReference>
<evidence type="ECO:0000256" key="7">
    <source>
        <dbReference type="ARBA" id="ARBA00022741"/>
    </source>
</evidence>
<evidence type="ECO:0000259" key="15">
    <source>
        <dbReference type="PROSITE" id="PS50885"/>
    </source>
</evidence>
<dbReference type="Gene3D" id="1.10.287.130">
    <property type="match status" value="1"/>
</dbReference>